<dbReference type="GO" id="GO:0009231">
    <property type="term" value="P:riboflavin biosynthetic process"/>
    <property type="evidence" value="ECO:0007669"/>
    <property type="project" value="InterPro"/>
</dbReference>
<gene>
    <name evidence="2" type="ORF">PA27867_3504</name>
</gene>
<dbReference type="PATRIC" id="fig|670052.7.peg.3607"/>
<dbReference type="AlphaFoldDB" id="A0A1B1BPD3"/>
<dbReference type="RefSeq" id="WP_066598357.1">
    <property type="nucleotide sequence ID" value="NZ_CP016282.1"/>
</dbReference>
<keyword evidence="3" id="KW-1185">Reference proteome</keyword>
<protein>
    <submittedName>
        <fullName evidence="2">Riboflavin biosynthesis protein ribD</fullName>
    </submittedName>
</protein>
<evidence type="ECO:0000259" key="1">
    <source>
        <dbReference type="Pfam" id="PF01872"/>
    </source>
</evidence>
<evidence type="ECO:0000313" key="2">
    <source>
        <dbReference type="EMBL" id="ANP74427.1"/>
    </source>
</evidence>
<organism evidence="2 3">
    <name type="scientific">Cryobacterium arcticum</name>
    <dbReference type="NCBI Taxonomy" id="670052"/>
    <lineage>
        <taxon>Bacteria</taxon>
        <taxon>Bacillati</taxon>
        <taxon>Actinomycetota</taxon>
        <taxon>Actinomycetes</taxon>
        <taxon>Micrococcales</taxon>
        <taxon>Microbacteriaceae</taxon>
        <taxon>Cryobacterium</taxon>
    </lineage>
</organism>
<dbReference type="KEGG" id="cart:PA27867_3504"/>
<dbReference type="Pfam" id="PF01872">
    <property type="entry name" value="RibD_C"/>
    <property type="match status" value="1"/>
</dbReference>
<dbReference type="PANTHER" id="PTHR38011:SF11">
    <property type="entry name" value="2,5-DIAMINO-6-RIBOSYLAMINO-4(3H)-PYRIMIDINONE 5'-PHOSPHATE REDUCTASE"/>
    <property type="match status" value="1"/>
</dbReference>
<evidence type="ECO:0000313" key="3">
    <source>
        <dbReference type="Proteomes" id="UP000092582"/>
    </source>
</evidence>
<reference evidence="2 3" key="1">
    <citation type="submission" date="2016-06" db="EMBL/GenBank/DDBJ databases">
        <title>Genome sequencing of Cryobacterium arcticum PAMC 27867.</title>
        <authorList>
            <person name="Lee J."/>
            <person name="Kim O.-S."/>
        </authorList>
    </citation>
    <scope>NUCLEOTIDE SEQUENCE [LARGE SCALE GENOMIC DNA]</scope>
    <source>
        <strain evidence="2 3">PAMC 27867</strain>
    </source>
</reference>
<dbReference type="GO" id="GO:0008703">
    <property type="term" value="F:5-amino-6-(5-phosphoribosylamino)uracil reductase activity"/>
    <property type="evidence" value="ECO:0007669"/>
    <property type="project" value="InterPro"/>
</dbReference>
<dbReference type="PANTHER" id="PTHR38011">
    <property type="entry name" value="DIHYDROFOLATE REDUCTASE FAMILY PROTEIN (AFU_ORTHOLOGUE AFUA_8G06820)"/>
    <property type="match status" value="1"/>
</dbReference>
<dbReference type="Gene3D" id="3.40.430.10">
    <property type="entry name" value="Dihydrofolate Reductase, subunit A"/>
    <property type="match status" value="1"/>
</dbReference>
<dbReference type="InterPro" id="IPR050765">
    <property type="entry name" value="Riboflavin_Biosynth_HTPR"/>
</dbReference>
<dbReference type="EMBL" id="CP016282">
    <property type="protein sequence ID" value="ANP74427.1"/>
    <property type="molecule type" value="Genomic_DNA"/>
</dbReference>
<sequence length="187" mass="20905">MGILICTGITSLDGYVADEKGNFDWSVPSEEVHTFVNDLERSVGTYLYGRRLYEVMVAWETMHLNDDDQPAVMRDYTAIWQAADKIVYSSTLAEVSSRRTRIERSFDPEAVRELKRTATGNLSVGGPNLAAQAFAAGLVDEVQLFVSPVVVGGGTRFLPDHLSLSLELKDEYSFRNGVVYLGYRVRR</sequence>
<accession>A0A1B1BPD3</accession>
<dbReference type="OrthoDB" id="7949219at2"/>
<dbReference type="InterPro" id="IPR002734">
    <property type="entry name" value="RibDG_C"/>
</dbReference>
<proteinExistence type="predicted"/>
<feature type="domain" description="Bacterial bifunctional deaminase-reductase C-terminal" evidence="1">
    <location>
        <begin position="4"/>
        <end position="179"/>
    </location>
</feature>
<dbReference type="Proteomes" id="UP000092582">
    <property type="component" value="Chromosome 1"/>
</dbReference>
<dbReference type="STRING" id="670052.PA27867_3504"/>
<name>A0A1B1BPD3_9MICO</name>
<dbReference type="SUPFAM" id="SSF53597">
    <property type="entry name" value="Dihydrofolate reductase-like"/>
    <property type="match status" value="1"/>
</dbReference>
<dbReference type="InterPro" id="IPR024072">
    <property type="entry name" value="DHFR-like_dom_sf"/>
</dbReference>